<dbReference type="PANTHER" id="PTHR43570">
    <property type="entry name" value="ALDEHYDE DEHYDROGENASE"/>
    <property type="match status" value="1"/>
</dbReference>
<dbReference type="PANTHER" id="PTHR43570:SF16">
    <property type="entry name" value="ALDEHYDE DEHYDROGENASE TYPE III, ISOFORM Q"/>
    <property type="match status" value="1"/>
</dbReference>
<dbReference type="SUPFAM" id="SSF53720">
    <property type="entry name" value="ALDH-like"/>
    <property type="match status" value="1"/>
</dbReference>
<dbReference type="InterPro" id="IPR029510">
    <property type="entry name" value="Ald_DH_CS_GLU"/>
</dbReference>
<keyword evidence="8" id="KW-0175">Coiled coil</keyword>
<dbReference type="Pfam" id="PF00171">
    <property type="entry name" value="Aldedh"/>
    <property type="match status" value="1"/>
</dbReference>
<keyword evidence="3" id="KW-0520">NAD</keyword>
<comment type="caution">
    <text evidence="10">The sequence shown here is derived from an EMBL/GenBank/DDBJ whole genome shotgun (WGS) entry which is preliminary data.</text>
</comment>
<evidence type="ECO:0000256" key="6">
    <source>
        <dbReference type="PROSITE-ProRule" id="PRU10007"/>
    </source>
</evidence>
<organism evidence="10 11">
    <name type="scientific">Mesonia algae</name>
    <dbReference type="NCBI Taxonomy" id="213248"/>
    <lineage>
        <taxon>Bacteria</taxon>
        <taxon>Pseudomonadati</taxon>
        <taxon>Bacteroidota</taxon>
        <taxon>Flavobacteriia</taxon>
        <taxon>Flavobacteriales</taxon>
        <taxon>Flavobacteriaceae</taxon>
        <taxon>Mesonia</taxon>
    </lineage>
</organism>
<gene>
    <name evidence="10" type="ORF">LX95_02334</name>
</gene>
<evidence type="ECO:0000313" key="11">
    <source>
        <dbReference type="Proteomes" id="UP000249542"/>
    </source>
</evidence>
<proteinExistence type="inferred from homology"/>
<feature type="coiled-coil region" evidence="8">
    <location>
        <begin position="24"/>
        <end position="51"/>
    </location>
</feature>
<dbReference type="InterPro" id="IPR016160">
    <property type="entry name" value="Ald_DH_CS_CYS"/>
</dbReference>
<evidence type="ECO:0000259" key="9">
    <source>
        <dbReference type="Pfam" id="PF00171"/>
    </source>
</evidence>
<dbReference type="InterPro" id="IPR016161">
    <property type="entry name" value="Ald_DH/histidinol_DH"/>
</dbReference>
<evidence type="ECO:0000256" key="2">
    <source>
        <dbReference type="ARBA" id="ARBA00023002"/>
    </source>
</evidence>
<dbReference type="InterPro" id="IPR016163">
    <property type="entry name" value="Ald_DH_C"/>
</dbReference>
<dbReference type="PROSITE" id="PS00070">
    <property type="entry name" value="ALDEHYDE_DEHYDR_CYS"/>
    <property type="match status" value="1"/>
</dbReference>
<feature type="domain" description="Aldehyde dehydrogenase" evidence="9">
    <location>
        <begin position="21"/>
        <end position="428"/>
    </location>
</feature>
<dbReference type="PIRSF" id="PIRSF036492">
    <property type="entry name" value="ALDH"/>
    <property type="match status" value="1"/>
</dbReference>
<evidence type="ECO:0000256" key="5">
    <source>
        <dbReference type="PIRSR" id="PIRSR036492-1"/>
    </source>
</evidence>
<evidence type="ECO:0000256" key="8">
    <source>
        <dbReference type="SAM" id="Coils"/>
    </source>
</evidence>
<dbReference type="Gene3D" id="3.40.605.10">
    <property type="entry name" value="Aldehyde Dehydrogenase, Chain A, domain 1"/>
    <property type="match status" value="1"/>
</dbReference>
<evidence type="ECO:0000256" key="1">
    <source>
        <dbReference type="ARBA" id="ARBA00009986"/>
    </source>
</evidence>
<dbReference type="Gene3D" id="3.40.309.10">
    <property type="entry name" value="Aldehyde Dehydrogenase, Chain A, domain 2"/>
    <property type="match status" value="1"/>
</dbReference>
<dbReference type="EMBL" id="QKYV01000006">
    <property type="protein sequence ID" value="PZW39192.1"/>
    <property type="molecule type" value="Genomic_DNA"/>
</dbReference>
<dbReference type="GO" id="GO:0004029">
    <property type="term" value="F:aldehyde dehydrogenase (NAD+) activity"/>
    <property type="evidence" value="ECO:0007669"/>
    <property type="project" value="TreeGrafter"/>
</dbReference>
<name>A0A2W7I179_9FLAO</name>
<evidence type="ECO:0000256" key="3">
    <source>
        <dbReference type="ARBA" id="ARBA00023027"/>
    </source>
</evidence>
<accession>A0A2W7I179</accession>
<evidence type="ECO:0000256" key="4">
    <source>
        <dbReference type="PIRNR" id="PIRNR036492"/>
    </source>
</evidence>
<dbReference type="RefSeq" id="WP_111541611.1">
    <property type="nucleotide sequence ID" value="NZ_QKYV01000006.1"/>
</dbReference>
<reference evidence="10 11" key="1">
    <citation type="submission" date="2018-06" db="EMBL/GenBank/DDBJ databases">
        <title>Genomic Encyclopedia of Archaeal and Bacterial Type Strains, Phase II (KMG-II): from individual species to whole genera.</title>
        <authorList>
            <person name="Goeker M."/>
        </authorList>
    </citation>
    <scope>NUCLEOTIDE SEQUENCE [LARGE SCALE GENOMIC DNA]</scope>
    <source>
        <strain evidence="10 11">DSM 15361</strain>
    </source>
</reference>
<evidence type="ECO:0000313" key="10">
    <source>
        <dbReference type="EMBL" id="PZW39192.1"/>
    </source>
</evidence>
<protein>
    <recommendedName>
        <fullName evidence="4">Aldehyde dehydrogenase</fullName>
    </recommendedName>
</protein>
<feature type="active site" evidence="5 6">
    <location>
        <position position="211"/>
    </location>
</feature>
<feature type="active site" evidence="5">
    <location>
        <position position="245"/>
    </location>
</feature>
<keyword evidence="11" id="KW-1185">Reference proteome</keyword>
<sequence>MSQHIKGIHDKQAEFYIKNGSLPVKERIQQLKKLKSEINFRENEIIEALKLDFQKPVFESMVTEIIVVYKELDLFIKNLERWSQPKSVRSSVLNFPSSDKIHHRPYGNVLIIAPWNYPFQLAINPFIAAIATGNTVTLKPSELTPHTSTILEKIIKKIFTEEQATVIQGDKEVAQQLLDLKWNYIFFTGSVAVGKIVHQAASQHLTPVTLELGGKNPCVVEASAKIQLTAKRIVWGKFLNAGQTCIAPDYILVEKSIKPRLIKALKEEIIAAYGKNSITSPDYARIINQSHFERLKNLIEENKVLFGGQTDADENFIAPTLIDEPQQSDKIMEDEIFGPILPIISYENENDLKKIIRSYSTPLAFFVFTENKSFANKIMAQFPFGGGVINDVVIHFANEKLPFGGLGNSGIGAYHGKHSFYCFTHQQAIVDRKTWLDIPFRYAPYHNKLKWLKKFKNWL</sequence>
<dbReference type="InterPro" id="IPR012394">
    <property type="entry name" value="Aldehyde_DH_NAD(P)"/>
</dbReference>
<dbReference type="InterPro" id="IPR016162">
    <property type="entry name" value="Ald_DH_N"/>
</dbReference>
<dbReference type="GO" id="GO:0006081">
    <property type="term" value="P:aldehyde metabolic process"/>
    <property type="evidence" value="ECO:0007669"/>
    <property type="project" value="InterPro"/>
</dbReference>
<comment type="similarity">
    <text evidence="1 4 7">Belongs to the aldehyde dehydrogenase family.</text>
</comment>
<keyword evidence="2 4" id="KW-0560">Oxidoreductase</keyword>
<dbReference type="InterPro" id="IPR015590">
    <property type="entry name" value="Aldehyde_DH_dom"/>
</dbReference>
<dbReference type="PROSITE" id="PS00687">
    <property type="entry name" value="ALDEHYDE_DEHYDR_GLU"/>
    <property type="match status" value="1"/>
</dbReference>
<evidence type="ECO:0000256" key="7">
    <source>
        <dbReference type="RuleBase" id="RU003345"/>
    </source>
</evidence>
<dbReference type="AlphaFoldDB" id="A0A2W7I179"/>
<dbReference type="CDD" id="cd07136">
    <property type="entry name" value="ALDH_YwdH-P39616"/>
    <property type="match status" value="1"/>
</dbReference>
<dbReference type="FunFam" id="3.40.309.10:FF:000003">
    <property type="entry name" value="Aldehyde dehydrogenase"/>
    <property type="match status" value="1"/>
</dbReference>
<dbReference type="FunFam" id="3.40.605.10:FF:000004">
    <property type="entry name" value="Aldehyde dehydrogenase"/>
    <property type="match status" value="1"/>
</dbReference>
<dbReference type="Proteomes" id="UP000249542">
    <property type="component" value="Unassembled WGS sequence"/>
</dbReference>
<dbReference type="GO" id="GO:0005737">
    <property type="term" value="C:cytoplasm"/>
    <property type="evidence" value="ECO:0007669"/>
    <property type="project" value="TreeGrafter"/>
</dbReference>